<evidence type="ECO:0000313" key="2">
    <source>
        <dbReference type="Proteomes" id="UP001320706"/>
    </source>
</evidence>
<dbReference type="Proteomes" id="UP001320706">
    <property type="component" value="Unassembled WGS sequence"/>
</dbReference>
<name>A0ACC3SQZ9_9PEZI</name>
<evidence type="ECO:0000313" key="1">
    <source>
        <dbReference type="EMBL" id="KAK8219798.1"/>
    </source>
</evidence>
<dbReference type="EMBL" id="JAMKPW020000003">
    <property type="protein sequence ID" value="KAK8219798.1"/>
    <property type="molecule type" value="Genomic_DNA"/>
</dbReference>
<reference evidence="1" key="1">
    <citation type="submission" date="2024-02" db="EMBL/GenBank/DDBJ databases">
        <title>Metagenome Assembled Genome of Zalaria obscura JY119.</title>
        <authorList>
            <person name="Vighnesh L."/>
            <person name="Jagadeeshwari U."/>
            <person name="Venkata Ramana C."/>
            <person name="Sasikala C."/>
        </authorList>
    </citation>
    <scope>NUCLEOTIDE SEQUENCE</scope>
    <source>
        <strain evidence="1">JY119</strain>
    </source>
</reference>
<sequence>MAAVDQPRVSVAAADEPQPTNVTPSYRRNGKLQSCEPCRKGKLRCDHTLPTCGRCARRNKPDLCIYHPAPLTRPKGSSNASSRRGSIQTLRGPTLPPIAQQFGSPTGLVSPPSSTETTRQPDFAAFRPVNGSSLGHLRIVEPSQVSSSASESRRASAPASHPSDSMSLVKNKTGFLGPSAYSAIYTEHHASLGIDDADANEARSNSPSSTVTPEMIHKGAEVLSLLRDLRTYEAFMGRWFEAGDGLLIIKPLYSIWLSEIQREYEQLLSQHTTLDQLYGLSELVWRNTFPPLREDEGNLSPYQYAMMATGRSLRWESVGLIFSCVGILSASLSDWDSFFAENKDRFVDRSTLTRRMRVAVEACISFCKECEIINALFASLLYESCILLETIRGDNYYGAWQRMGETCDTIVMMGLHQEKKVDQNTSFMLCEIQKRLFNVTYAHDKSQAMFLGRPPRLSYSQIRAHLEDVHRSMPDFTRTNPEEILNAIQPGSRSNTWNLDPIYSRLNVMYILCIHCGMLHTEFELERAMVKRAKQDPKDMIQVARRLLSLVLLAMTKRDYLRDFTVDLVCLLSFHGIPAAGVLAIELLRQEQSRQWAPDLLPRSETIQDLSVFISALATVGPGEGNHAICNQGRRALKRILDKILSPDPGFAPSSSAAFDQSVSSDSFYPPQTSDADFLQWLENVEWDMGSWFNPV</sequence>
<gene>
    <name evidence="1" type="ORF">M8818_000772</name>
</gene>
<proteinExistence type="predicted"/>
<organism evidence="1 2">
    <name type="scientific">Zalaria obscura</name>
    <dbReference type="NCBI Taxonomy" id="2024903"/>
    <lineage>
        <taxon>Eukaryota</taxon>
        <taxon>Fungi</taxon>
        <taxon>Dikarya</taxon>
        <taxon>Ascomycota</taxon>
        <taxon>Pezizomycotina</taxon>
        <taxon>Dothideomycetes</taxon>
        <taxon>Dothideomycetidae</taxon>
        <taxon>Dothideales</taxon>
        <taxon>Zalariaceae</taxon>
        <taxon>Zalaria</taxon>
    </lineage>
</organism>
<accession>A0ACC3SQZ9</accession>
<comment type="caution">
    <text evidence="1">The sequence shown here is derived from an EMBL/GenBank/DDBJ whole genome shotgun (WGS) entry which is preliminary data.</text>
</comment>
<protein>
    <submittedName>
        <fullName evidence="1">Uncharacterized protein</fullName>
    </submittedName>
</protein>
<keyword evidence="2" id="KW-1185">Reference proteome</keyword>